<accession>A0A3M7RX11</accession>
<evidence type="ECO:0000313" key="1">
    <source>
        <dbReference type="EMBL" id="RNA28113.1"/>
    </source>
</evidence>
<proteinExistence type="predicted"/>
<gene>
    <name evidence="1" type="ORF">BpHYR1_009823</name>
</gene>
<keyword evidence="2" id="KW-1185">Reference proteome</keyword>
<evidence type="ECO:0008006" key="3">
    <source>
        <dbReference type="Google" id="ProtNLM"/>
    </source>
</evidence>
<evidence type="ECO:0000313" key="2">
    <source>
        <dbReference type="Proteomes" id="UP000276133"/>
    </source>
</evidence>
<organism evidence="1 2">
    <name type="scientific">Brachionus plicatilis</name>
    <name type="common">Marine rotifer</name>
    <name type="synonym">Brachionus muelleri</name>
    <dbReference type="NCBI Taxonomy" id="10195"/>
    <lineage>
        <taxon>Eukaryota</taxon>
        <taxon>Metazoa</taxon>
        <taxon>Spiralia</taxon>
        <taxon>Gnathifera</taxon>
        <taxon>Rotifera</taxon>
        <taxon>Eurotatoria</taxon>
        <taxon>Monogononta</taxon>
        <taxon>Pseudotrocha</taxon>
        <taxon>Ploima</taxon>
        <taxon>Brachionidae</taxon>
        <taxon>Brachionus</taxon>
    </lineage>
</organism>
<dbReference type="EMBL" id="REGN01002435">
    <property type="protein sequence ID" value="RNA28113.1"/>
    <property type="molecule type" value="Genomic_DNA"/>
</dbReference>
<name>A0A3M7RX11_BRAPC</name>
<comment type="caution">
    <text evidence="1">The sequence shown here is derived from an EMBL/GenBank/DDBJ whole genome shotgun (WGS) entry which is preliminary data.</text>
</comment>
<dbReference type="Proteomes" id="UP000276133">
    <property type="component" value="Unassembled WGS sequence"/>
</dbReference>
<protein>
    <recommendedName>
        <fullName evidence="3">RNA-directed DNA polymerase from mobile element jockey-like</fullName>
    </recommendedName>
</protein>
<reference evidence="1 2" key="1">
    <citation type="journal article" date="2018" name="Sci. Rep.">
        <title>Genomic signatures of local adaptation to the degree of environmental predictability in rotifers.</title>
        <authorList>
            <person name="Franch-Gras L."/>
            <person name="Hahn C."/>
            <person name="Garcia-Roger E.M."/>
            <person name="Carmona M.J."/>
            <person name="Serra M."/>
            <person name="Gomez A."/>
        </authorList>
    </citation>
    <scope>NUCLEOTIDE SEQUENCE [LARGE SCALE GENOMIC DNA]</scope>
    <source>
        <strain evidence="1">HYR1</strain>
    </source>
</reference>
<sequence>MKIVLFAHVFFINFDLIQNYQKDLIKIKKYFGSLNFKVKIIKFYGAKFVYKNQGVNNKSRDLAKSKIKYAMNK</sequence>
<dbReference type="AlphaFoldDB" id="A0A3M7RX11"/>